<dbReference type="Gene3D" id="3.30.1890.10">
    <property type="entry name" value="FepE-like"/>
    <property type="match status" value="1"/>
</dbReference>
<evidence type="ECO:0000313" key="10">
    <source>
        <dbReference type="EMBL" id="TSE23010.1"/>
    </source>
</evidence>
<keyword evidence="2" id="KW-1003">Cell membrane</keyword>
<accession>A0A554WHE7</accession>
<evidence type="ECO:0000259" key="8">
    <source>
        <dbReference type="Pfam" id="PF02706"/>
    </source>
</evidence>
<feature type="domain" description="Tyrosine-protein kinase G-rich" evidence="9">
    <location>
        <begin position="289"/>
        <end position="365"/>
    </location>
</feature>
<proteinExistence type="predicted"/>
<feature type="domain" description="Polysaccharide chain length determinant N-terminal" evidence="8">
    <location>
        <begin position="18"/>
        <end position="116"/>
    </location>
</feature>
<evidence type="ECO:0000259" key="9">
    <source>
        <dbReference type="Pfam" id="PF13807"/>
    </source>
</evidence>
<feature type="transmembrane region" description="Helical" evidence="7">
    <location>
        <begin position="342"/>
        <end position="362"/>
    </location>
</feature>
<evidence type="ECO:0000256" key="7">
    <source>
        <dbReference type="SAM" id="Phobius"/>
    </source>
</evidence>
<gene>
    <name evidence="10" type="ORF">Tsedi_02305</name>
</gene>
<dbReference type="AlphaFoldDB" id="A0A554WHE7"/>
<keyword evidence="6" id="KW-0175">Coiled coil</keyword>
<sequence>MESMRNEAAGGDAGVAEDEISLLDLALALAEHWKLLIFGPLLAGLAALGIAFVVPPTFTATAVILPPQQQQSAAAAALQSLGALAGVAGAAAGIKNPADQYVALMKSTRVSDRIIEAFGLMEVYEADFREDARKALANNVNIVAGKQDGLIRIEVDDRDPQRAAAMANRYVEELRTLMNELAVTEAQQRRRFFEEKLAEARERLTQAQTALQASGINEGALRAEPKAAADRYASLRAQVTAAEVRLQAMRAYLTEQAPEFQRALAELTALRQQLARAEADNAQAAVGDYINLYRDFKYAETLFDLFARQYELARVDESREGLLVQVVDAAQPPERKSKPKRALVAVLTTLVTGFVLMLAVLVRSAWRNAARDPESAAKIARLRELLRWRREPAVG</sequence>
<protein>
    <submittedName>
        <fullName evidence="10">EpsF: chain length determinant protein EpsF</fullName>
    </submittedName>
</protein>
<feature type="coiled-coil region" evidence="6">
    <location>
        <begin position="167"/>
        <end position="210"/>
    </location>
</feature>
<keyword evidence="3 7" id="KW-0812">Transmembrane</keyword>
<keyword evidence="11" id="KW-1185">Reference proteome</keyword>
<keyword evidence="4 7" id="KW-1133">Transmembrane helix</keyword>
<evidence type="ECO:0000313" key="11">
    <source>
        <dbReference type="Proteomes" id="UP000320225"/>
    </source>
</evidence>
<comment type="caution">
    <text evidence="10">The sequence shown here is derived from an EMBL/GenBank/DDBJ whole genome shotgun (WGS) entry which is preliminary data.</text>
</comment>
<evidence type="ECO:0000256" key="1">
    <source>
        <dbReference type="ARBA" id="ARBA00004651"/>
    </source>
</evidence>
<evidence type="ECO:0000256" key="4">
    <source>
        <dbReference type="ARBA" id="ARBA00022989"/>
    </source>
</evidence>
<evidence type="ECO:0000256" key="6">
    <source>
        <dbReference type="SAM" id="Coils"/>
    </source>
</evidence>
<dbReference type="RefSeq" id="WP_246099269.1">
    <property type="nucleotide sequence ID" value="NZ_VJND01000020.1"/>
</dbReference>
<keyword evidence="5 7" id="KW-0472">Membrane</keyword>
<evidence type="ECO:0000256" key="5">
    <source>
        <dbReference type="ARBA" id="ARBA00023136"/>
    </source>
</evidence>
<dbReference type="PANTHER" id="PTHR32309:SF13">
    <property type="entry name" value="FERRIC ENTEROBACTIN TRANSPORT PROTEIN FEPE"/>
    <property type="match status" value="1"/>
</dbReference>
<reference evidence="10 11" key="1">
    <citation type="submission" date="2019-07" db="EMBL/GenBank/DDBJ databases">
        <title>Tepidimonas sediminis YIM 72259 draft genome.</title>
        <authorList>
            <person name="Da Costa M.S."/>
            <person name="Froufe H.J.C."/>
            <person name="Egas C."/>
            <person name="Albuquerque L."/>
        </authorList>
    </citation>
    <scope>NUCLEOTIDE SEQUENCE [LARGE SCALE GENOMIC DNA]</scope>
    <source>
        <strain evidence="10 11">YIM 72259</strain>
    </source>
</reference>
<dbReference type="Pfam" id="PF02706">
    <property type="entry name" value="Wzz"/>
    <property type="match status" value="1"/>
</dbReference>
<dbReference type="InterPro" id="IPR050445">
    <property type="entry name" value="Bact_polysacc_biosynth/exp"/>
</dbReference>
<dbReference type="GO" id="GO:0004713">
    <property type="term" value="F:protein tyrosine kinase activity"/>
    <property type="evidence" value="ECO:0007669"/>
    <property type="project" value="TreeGrafter"/>
</dbReference>
<dbReference type="Proteomes" id="UP000320225">
    <property type="component" value="Unassembled WGS sequence"/>
</dbReference>
<dbReference type="Pfam" id="PF13807">
    <property type="entry name" value="GNVR"/>
    <property type="match status" value="1"/>
</dbReference>
<dbReference type="GO" id="GO:0005886">
    <property type="term" value="C:plasma membrane"/>
    <property type="evidence" value="ECO:0007669"/>
    <property type="project" value="UniProtKB-SubCell"/>
</dbReference>
<comment type="subcellular location">
    <subcellularLocation>
        <location evidence="1">Cell membrane</location>
        <topology evidence="1">Multi-pass membrane protein</topology>
    </subcellularLocation>
</comment>
<name>A0A554WHE7_9BURK</name>
<dbReference type="InterPro" id="IPR032807">
    <property type="entry name" value="GNVR"/>
</dbReference>
<dbReference type="InterPro" id="IPR003856">
    <property type="entry name" value="LPS_length_determ_N"/>
</dbReference>
<feature type="transmembrane region" description="Helical" evidence="7">
    <location>
        <begin position="74"/>
        <end position="94"/>
    </location>
</feature>
<dbReference type="EMBL" id="VJND01000020">
    <property type="protein sequence ID" value="TSE23010.1"/>
    <property type="molecule type" value="Genomic_DNA"/>
</dbReference>
<feature type="transmembrane region" description="Helical" evidence="7">
    <location>
        <begin position="35"/>
        <end position="54"/>
    </location>
</feature>
<evidence type="ECO:0000256" key="2">
    <source>
        <dbReference type="ARBA" id="ARBA00022475"/>
    </source>
</evidence>
<dbReference type="PANTHER" id="PTHR32309">
    <property type="entry name" value="TYROSINE-PROTEIN KINASE"/>
    <property type="match status" value="1"/>
</dbReference>
<organism evidence="10 11">
    <name type="scientific">Tepidimonas sediminis</name>
    <dbReference type="NCBI Taxonomy" id="2588941"/>
    <lineage>
        <taxon>Bacteria</taxon>
        <taxon>Pseudomonadati</taxon>
        <taxon>Pseudomonadota</taxon>
        <taxon>Betaproteobacteria</taxon>
        <taxon>Burkholderiales</taxon>
        <taxon>Tepidimonas</taxon>
    </lineage>
</organism>
<evidence type="ECO:0000256" key="3">
    <source>
        <dbReference type="ARBA" id="ARBA00022692"/>
    </source>
</evidence>